<organism evidence="1 2">
    <name type="scientific">Trichonephila inaurata madagascariensis</name>
    <dbReference type="NCBI Taxonomy" id="2747483"/>
    <lineage>
        <taxon>Eukaryota</taxon>
        <taxon>Metazoa</taxon>
        <taxon>Ecdysozoa</taxon>
        <taxon>Arthropoda</taxon>
        <taxon>Chelicerata</taxon>
        <taxon>Arachnida</taxon>
        <taxon>Araneae</taxon>
        <taxon>Araneomorphae</taxon>
        <taxon>Entelegynae</taxon>
        <taxon>Araneoidea</taxon>
        <taxon>Nephilidae</taxon>
        <taxon>Trichonephila</taxon>
        <taxon>Trichonephila inaurata</taxon>
    </lineage>
</organism>
<evidence type="ECO:0000313" key="2">
    <source>
        <dbReference type="Proteomes" id="UP000886998"/>
    </source>
</evidence>
<protein>
    <submittedName>
        <fullName evidence="1">Uncharacterized protein</fullName>
    </submittedName>
</protein>
<reference evidence="1" key="1">
    <citation type="submission" date="2020-08" db="EMBL/GenBank/DDBJ databases">
        <title>Multicomponent nature underlies the extraordinary mechanical properties of spider dragline silk.</title>
        <authorList>
            <person name="Kono N."/>
            <person name="Nakamura H."/>
            <person name="Mori M."/>
            <person name="Yoshida Y."/>
            <person name="Ohtoshi R."/>
            <person name="Malay A.D."/>
            <person name="Moran D.A.P."/>
            <person name="Tomita M."/>
            <person name="Numata K."/>
            <person name="Arakawa K."/>
        </authorList>
    </citation>
    <scope>NUCLEOTIDE SEQUENCE</scope>
</reference>
<dbReference type="AlphaFoldDB" id="A0A8X6XGN8"/>
<name>A0A8X6XGN8_9ARAC</name>
<gene>
    <name evidence="1" type="ORF">TNIN_167591</name>
</gene>
<sequence>MLPRSTGKKTNRLQVYNSFLDLLQNSGARPIFVKLPPPFMFPHFLPMYRGQRGLGSVFERNESGQCKYIQKVSHIVAKSQNVVDKIDAILMQKRFRRVCVCDI</sequence>
<keyword evidence="2" id="KW-1185">Reference proteome</keyword>
<comment type="caution">
    <text evidence="1">The sequence shown here is derived from an EMBL/GenBank/DDBJ whole genome shotgun (WGS) entry which is preliminary data.</text>
</comment>
<dbReference type="EMBL" id="BMAV01009321">
    <property type="protein sequence ID" value="GFY53512.1"/>
    <property type="molecule type" value="Genomic_DNA"/>
</dbReference>
<dbReference type="Proteomes" id="UP000886998">
    <property type="component" value="Unassembled WGS sequence"/>
</dbReference>
<accession>A0A8X6XGN8</accession>
<proteinExistence type="predicted"/>
<evidence type="ECO:0000313" key="1">
    <source>
        <dbReference type="EMBL" id="GFY53512.1"/>
    </source>
</evidence>